<dbReference type="SMART" id="SM00762">
    <property type="entry name" value="Cog4"/>
    <property type="match status" value="1"/>
</dbReference>
<sequence>MNAFTEEYNNDHQYYEQLTERYENSLKYILKNQLTTASTSEELISISKNLESLKFQCKDELTSIINSVVIPNYENFLRNIELQKTSIGLNYSKYQQNEKTELLKQKHENLDHLKEIILTNKKQDTQIRLVKNYIKCLYCVKPLIIKLNNHITSLLTNMNLKYSFLSYFESINEIKADLILSQYELIFKACEAYSLIDIEVNKIFPEIDKFAVLKTSFANKILPCLEIPDDPINIVKNSFKFLLELIKKMFIESSKMLEKGEKSLTYKKSEYRYSDVLDHALKSFPLLNENQAGVDQYTKYIQSIISDASRDIITTQSKSDNIQGSLFQLLKVASAIINTHLEILKNYYSDKSWLTKALEGILVELDVQSSLIIDMSLDSLIKDKTGQQKDIMDLLYEDFAGKDHNLESFINKLFDIIGVWNMFEKFFCFKYNLFSSEDRKNTLVNKPLCLTNCQVNKKIYELHQNDNFINILKQNVTLSLNLIFKMEKIPDINRYINSFENVELDHNSEDYPVSSVLDDFSIVFKKFLILFINTGNFQFFESFLQNICFSHFINSGFIKQILKKIGDLSIVTTDLKRFLSKEKLAELQNSLNTPNSNEQQTVNESKGLFNIQQYTQSIFHQQQHAVKLGKNFINNAVQQSSDYVVSNELTDDPNVKNFHLLLIYLNTIASVKSVLQQLLIDELLEPEYNSQENLTSTIISSTFVFNDNARLLSDKIMYIMERSDDYIAKILDNYADKIFQIGILDNIYDFSIHILNNNPKSPINLNKNVNESLEIPSINELGLNAHGFTFRYVCNPSDLTNMHETSEFIKKLRYLLQPYENVLLSNIYYKLKKSICKSMNEIISKKVFHLTRINALGVIKLEKEIDFIIKTLSTDNKRDIMDYSLRLEFDKVRQIVEVLNFDIKLDFQQAINEQHVTTFKLKDDLMKSIDCTLTAEEINRLVHIRV</sequence>
<dbReference type="Gene3D" id="1.20.58.1970">
    <property type="match status" value="1"/>
</dbReference>
<dbReference type="InterPro" id="IPR048682">
    <property type="entry name" value="COG4"/>
</dbReference>
<organism evidence="2 3">
    <name type="scientific">Hanseniaspora guilliermondii</name>
    <dbReference type="NCBI Taxonomy" id="56406"/>
    <lineage>
        <taxon>Eukaryota</taxon>
        <taxon>Fungi</taxon>
        <taxon>Dikarya</taxon>
        <taxon>Ascomycota</taxon>
        <taxon>Saccharomycotina</taxon>
        <taxon>Saccharomycetes</taxon>
        <taxon>Saccharomycodales</taxon>
        <taxon>Saccharomycodaceae</taxon>
        <taxon>Hanseniaspora</taxon>
    </lineage>
</organism>
<dbReference type="PANTHER" id="PTHR24016">
    <property type="entry name" value="CONSERVED OLIGOMERIC GOLGI COMPLEX SUBUNIT 4"/>
    <property type="match status" value="1"/>
</dbReference>
<evidence type="ECO:0000313" key="2">
    <source>
        <dbReference type="EMBL" id="SGZ39102.1"/>
    </source>
</evidence>
<dbReference type="Pfam" id="PF20662">
    <property type="entry name" value="COG4_C"/>
    <property type="match status" value="1"/>
</dbReference>
<dbReference type="PANTHER" id="PTHR24016:SF0">
    <property type="entry name" value="CONSERVED OLIGOMERIC GOLGI COMPLEX SUBUNIT 4"/>
    <property type="match status" value="1"/>
</dbReference>
<keyword evidence="3" id="KW-1185">Reference proteome</keyword>
<dbReference type="InterPro" id="IPR013167">
    <property type="entry name" value="COG4_M"/>
</dbReference>
<evidence type="ECO:0000259" key="1">
    <source>
        <dbReference type="SMART" id="SM00762"/>
    </source>
</evidence>
<dbReference type="Proteomes" id="UP000183365">
    <property type="component" value="Unassembled WGS sequence"/>
</dbReference>
<feature type="domain" description="COG4 transport protein middle alpha-helical bundle" evidence="1">
    <location>
        <begin position="235"/>
        <end position="566"/>
    </location>
</feature>
<dbReference type="EMBL" id="FQNF01000017">
    <property type="protein sequence ID" value="SGZ39102.1"/>
    <property type="molecule type" value="Genomic_DNA"/>
</dbReference>
<proteinExistence type="predicted"/>
<dbReference type="InterPro" id="IPR048684">
    <property type="entry name" value="COG4_C"/>
</dbReference>
<dbReference type="OrthoDB" id="47059at2759"/>
<name>A0A1L0FHN8_9ASCO</name>
<reference evidence="3" key="1">
    <citation type="submission" date="2016-11" db="EMBL/GenBank/DDBJ databases">
        <authorList>
            <person name="Guldener U."/>
        </authorList>
    </citation>
    <scope>NUCLEOTIDE SEQUENCE [LARGE SCALE GENOMIC DNA]</scope>
</reference>
<gene>
    <name evidence="2" type="ORF">HGUI_01302</name>
</gene>
<protein>
    <recommendedName>
        <fullName evidence="1">COG4 transport protein middle alpha-helical bundle domain-containing protein</fullName>
    </recommendedName>
</protein>
<evidence type="ECO:0000313" key="3">
    <source>
        <dbReference type="Proteomes" id="UP000183365"/>
    </source>
</evidence>
<dbReference type="VEuPathDB" id="FungiDB:HGUI_01302"/>
<dbReference type="Pfam" id="PF08318">
    <property type="entry name" value="COG4_m"/>
    <property type="match status" value="1"/>
</dbReference>
<dbReference type="AlphaFoldDB" id="A0A1L0FHN8"/>
<accession>A0A1L0FHN8</accession>